<proteinExistence type="inferred from homology"/>
<dbReference type="InterPro" id="IPR002186">
    <property type="entry name" value="Neocarzinostatin_fam"/>
</dbReference>
<keyword evidence="3" id="KW-0044">Antibiotic</keyword>
<evidence type="ECO:0000256" key="1">
    <source>
        <dbReference type="ARBA" id="ARBA00010648"/>
    </source>
</evidence>
<keyword evidence="6" id="KW-0472">Membrane</keyword>
<protein>
    <submittedName>
        <fullName evidence="8">Neocarzinostatin apoprotein domain-containing protein</fullName>
    </submittedName>
</protein>
<feature type="signal peptide" evidence="7">
    <location>
        <begin position="1"/>
        <end position="30"/>
    </location>
</feature>
<dbReference type="NCBIfam" id="TIGR01167">
    <property type="entry name" value="LPXTG_anchor"/>
    <property type="match status" value="1"/>
</dbReference>
<feature type="transmembrane region" description="Helical" evidence="6">
    <location>
        <begin position="185"/>
        <end position="207"/>
    </location>
</feature>
<evidence type="ECO:0000256" key="3">
    <source>
        <dbReference type="ARBA" id="ARBA00023022"/>
    </source>
</evidence>
<keyword evidence="4" id="KW-0238">DNA-binding</keyword>
<evidence type="ECO:0000256" key="6">
    <source>
        <dbReference type="SAM" id="Phobius"/>
    </source>
</evidence>
<evidence type="ECO:0000256" key="7">
    <source>
        <dbReference type="SAM" id="SignalP"/>
    </source>
</evidence>
<evidence type="ECO:0000256" key="2">
    <source>
        <dbReference type="ARBA" id="ARBA00022529"/>
    </source>
</evidence>
<dbReference type="RefSeq" id="WP_232400168.1">
    <property type="nucleotide sequence ID" value="NZ_CP102173.1"/>
</dbReference>
<reference evidence="8 9" key="1">
    <citation type="submission" date="2022-08" db="EMBL/GenBank/DDBJ databases">
        <title>novel species in genus Aeromicrobium.</title>
        <authorList>
            <person name="Ye L."/>
        </authorList>
    </citation>
    <scope>NUCLEOTIDE SEQUENCE [LARGE SCALE GENOMIC DNA]</scope>
    <source>
        <strain evidence="9">zg-Y1379</strain>
    </source>
</reference>
<dbReference type="Proteomes" id="UP001316184">
    <property type="component" value="Chromosome"/>
</dbReference>
<gene>
    <name evidence="8" type="ORF">NQV15_12290</name>
</gene>
<organism evidence="8 9">
    <name type="scientific">Aeromicrobium wangtongii</name>
    <dbReference type="NCBI Taxonomy" id="2969247"/>
    <lineage>
        <taxon>Bacteria</taxon>
        <taxon>Bacillati</taxon>
        <taxon>Actinomycetota</taxon>
        <taxon>Actinomycetes</taxon>
        <taxon>Propionibacteriales</taxon>
        <taxon>Nocardioidaceae</taxon>
        <taxon>Aeromicrobium</taxon>
    </lineage>
</organism>
<dbReference type="EMBL" id="CP102173">
    <property type="protein sequence ID" value="UUP12633.1"/>
    <property type="molecule type" value="Genomic_DNA"/>
</dbReference>
<keyword evidence="6" id="KW-0812">Transmembrane</keyword>
<name>A0ABY5M6L1_9ACTN</name>
<evidence type="ECO:0000256" key="4">
    <source>
        <dbReference type="ARBA" id="ARBA00023125"/>
    </source>
</evidence>
<evidence type="ECO:0000313" key="9">
    <source>
        <dbReference type="Proteomes" id="UP001316184"/>
    </source>
</evidence>
<keyword evidence="7" id="KW-0732">Signal</keyword>
<dbReference type="Pfam" id="PF00960">
    <property type="entry name" value="Neocarzinostat"/>
    <property type="match status" value="1"/>
</dbReference>
<evidence type="ECO:0000313" key="8">
    <source>
        <dbReference type="EMBL" id="UUP12633.1"/>
    </source>
</evidence>
<dbReference type="InterPro" id="IPR027273">
    <property type="entry name" value="Neocarzinostatin-like"/>
</dbReference>
<sequence length="214" mass="20933">MRITTRLAKVLAGASALFVVAIMGAAPSYAAASMDVSATQGLKDGQKITISGSGFTPGLKQIAAGQCVEGYTGPGDCNLQGGATFRNADAKGSIGTFTIVVKQKFGPHDCTKVKCVIAAGPLPTVADAKTVKANEVIMPMTFGAAAEAPAAAPAAETPAAAAPATAAADAPAAASELPKTGAGDVLAYAVVGAGLFLLVGAGLRFGVRTKGGIA</sequence>
<keyword evidence="9" id="KW-1185">Reference proteome</keyword>
<accession>A0ABY5M6L1</accession>
<comment type="similarity">
    <text evidence="1">Belongs to the neocarzinostatin family.</text>
</comment>
<dbReference type="SUPFAM" id="SSF49319">
    <property type="entry name" value="Actinoxanthin-like"/>
    <property type="match status" value="1"/>
</dbReference>
<evidence type="ECO:0000256" key="5">
    <source>
        <dbReference type="ARBA" id="ARBA00023157"/>
    </source>
</evidence>
<feature type="chain" id="PRO_5045543342" evidence="7">
    <location>
        <begin position="31"/>
        <end position="214"/>
    </location>
</feature>
<keyword evidence="6" id="KW-1133">Transmembrane helix</keyword>
<keyword evidence="2" id="KW-0929">Antimicrobial</keyword>
<keyword evidence="5" id="KW-1015">Disulfide bond</keyword>
<dbReference type="Gene3D" id="2.60.40.230">
    <property type="entry name" value="Neocarzinostatin-like"/>
    <property type="match status" value="1"/>
</dbReference>